<name>A0A0F5LEC5_9HYPH</name>
<dbReference type="EMBL" id="LAJG01000010">
    <property type="protein sequence ID" value="KKB80539.1"/>
    <property type="molecule type" value="Genomic_DNA"/>
</dbReference>
<dbReference type="AlphaFoldDB" id="A0A0F5LEC5"/>
<dbReference type="Proteomes" id="UP000033514">
    <property type="component" value="Unassembled WGS sequence"/>
</dbReference>
<keyword evidence="2" id="KW-1185">Reference proteome</keyword>
<protein>
    <submittedName>
        <fullName evidence="1">Uncharacterized protein</fullName>
    </submittedName>
</protein>
<organism evidence="1 2">
    <name type="scientific">Devosia soli</name>
    <dbReference type="NCBI Taxonomy" id="361041"/>
    <lineage>
        <taxon>Bacteria</taxon>
        <taxon>Pseudomonadati</taxon>
        <taxon>Pseudomonadota</taxon>
        <taxon>Alphaproteobacteria</taxon>
        <taxon>Hyphomicrobiales</taxon>
        <taxon>Devosiaceae</taxon>
        <taxon>Devosia</taxon>
    </lineage>
</organism>
<gene>
    <name evidence="1" type="ORF">VW35_04000</name>
</gene>
<evidence type="ECO:0000313" key="2">
    <source>
        <dbReference type="Proteomes" id="UP000033514"/>
    </source>
</evidence>
<proteinExistence type="predicted"/>
<sequence>MQSILPTGMTTRAGHGPMLLLQPRVSEKLNNTRLPRPPVESLGRPAAVHGTRQNQLIKIYLRTKEFGSPKMEMARLGLSFLAISFAVWCHLQSGVLQTQVQTMTLSDIF</sequence>
<evidence type="ECO:0000313" key="1">
    <source>
        <dbReference type="EMBL" id="KKB80539.1"/>
    </source>
</evidence>
<accession>A0A0F5LEC5</accession>
<reference evidence="1 2" key="1">
    <citation type="submission" date="2015-03" db="EMBL/GenBank/DDBJ databases">
        <authorList>
            <person name="Hassan Y.I."/>
            <person name="Lepp D."/>
            <person name="Zhou T."/>
        </authorList>
    </citation>
    <scope>NUCLEOTIDE SEQUENCE [LARGE SCALE GENOMIC DNA]</scope>
    <source>
        <strain evidence="1 2">GH2-10</strain>
    </source>
</reference>
<comment type="caution">
    <text evidence="1">The sequence shown here is derived from an EMBL/GenBank/DDBJ whole genome shotgun (WGS) entry which is preliminary data.</text>
</comment>